<dbReference type="EMBL" id="JAKVQD010000285">
    <property type="protein sequence ID" value="MCH4554377.1"/>
    <property type="molecule type" value="Genomic_DNA"/>
</dbReference>
<sequence>AVAALSKALGLSLPLKPKTTASQGNRAALWIGPDEWLLIDADGSSLMADLAKVKVLHSAVDVSHRNVGIIVSGRGADAVVNGGC</sequence>
<reference evidence="1" key="1">
    <citation type="submission" date="2022-02" db="EMBL/GenBank/DDBJ databases">
        <title>Aestuariibaculum sp., a marine bacterium isolated from sediment in Guangxi.</title>
        <authorList>
            <person name="Ying J."/>
        </authorList>
    </citation>
    <scope>NUCLEOTIDE SEQUENCE</scope>
    <source>
        <strain evidence="1">L182</strain>
    </source>
</reference>
<evidence type="ECO:0000313" key="1">
    <source>
        <dbReference type="EMBL" id="MCH4554377.1"/>
    </source>
</evidence>
<evidence type="ECO:0008006" key="3">
    <source>
        <dbReference type="Google" id="ProtNLM"/>
    </source>
</evidence>
<dbReference type="InterPro" id="IPR007375">
    <property type="entry name" value="SoxG"/>
</dbReference>
<proteinExistence type="predicted"/>
<dbReference type="Gene3D" id="3.30.70.1520">
    <property type="entry name" value="Heterotetrameric sarcosine oxidase"/>
    <property type="match status" value="1"/>
</dbReference>
<comment type="caution">
    <text evidence="1">The sequence shown here is derived from an EMBL/GenBank/DDBJ whole genome shotgun (WGS) entry which is preliminary data.</text>
</comment>
<dbReference type="Proteomes" id="UP001156141">
    <property type="component" value="Unassembled WGS sequence"/>
</dbReference>
<accession>A0ABS9RNE2</accession>
<gene>
    <name evidence="1" type="ORF">MKW35_17280</name>
</gene>
<dbReference type="Pfam" id="PF04268">
    <property type="entry name" value="SoxG"/>
    <property type="match status" value="1"/>
</dbReference>
<protein>
    <recommendedName>
        <fullName evidence="3">Sarcosine oxidase subunit gamma</fullName>
    </recommendedName>
</protein>
<evidence type="ECO:0000313" key="2">
    <source>
        <dbReference type="Proteomes" id="UP001156141"/>
    </source>
</evidence>
<organism evidence="1 2">
    <name type="scientific">Aestuariibaculum lutulentum</name>
    <dbReference type="NCBI Taxonomy" id="2920935"/>
    <lineage>
        <taxon>Bacteria</taxon>
        <taxon>Pseudomonadati</taxon>
        <taxon>Bacteroidota</taxon>
        <taxon>Flavobacteriia</taxon>
        <taxon>Flavobacteriales</taxon>
        <taxon>Flavobacteriaceae</taxon>
    </lineage>
</organism>
<feature type="non-terminal residue" evidence="1">
    <location>
        <position position="1"/>
    </location>
</feature>
<dbReference type="InterPro" id="IPR027266">
    <property type="entry name" value="TrmE/GcvT-like"/>
</dbReference>
<keyword evidence="2" id="KW-1185">Reference proteome</keyword>
<dbReference type="Gene3D" id="3.30.1360.120">
    <property type="entry name" value="Probable tRNA modification gtpase trme, domain 1"/>
    <property type="match status" value="1"/>
</dbReference>
<feature type="non-terminal residue" evidence="1">
    <location>
        <position position="84"/>
    </location>
</feature>
<name>A0ABS9RNE2_9FLAO</name>